<dbReference type="GO" id="GO:0015297">
    <property type="term" value="F:antiporter activity"/>
    <property type="evidence" value="ECO:0007669"/>
    <property type="project" value="InterPro"/>
</dbReference>
<keyword evidence="5" id="KW-1003">Cell membrane</keyword>
<keyword evidence="6 10" id="KW-0812">Transmembrane</keyword>
<evidence type="ECO:0000313" key="12">
    <source>
        <dbReference type="Proteomes" id="UP000824178"/>
    </source>
</evidence>
<feature type="transmembrane region" description="Helical" evidence="10">
    <location>
        <begin position="337"/>
        <end position="360"/>
    </location>
</feature>
<feature type="transmembrane region" description="Helical" evidence="10">
    <location>
        <begin position="62"/>
        <end position="87"/>
    </location>
</feature>
<dbReference type="InterPro" id="IPR002528">
    <property type="entry name" value="MATE_fam"/>
</dbReference>
<comment type="caution">
    <text evidence="11">The sequence shown here is derived from an EMBL/GenBank/DDBJ whole genome shotgun (WGS) entry which is preliminary data.</text>
</comment>
<keyword evidence="4" id="KW-0813">Transport</keyword>
<comment type="subcellular location">
    <subcellularLocation>
        <location evidence="1">Cell membrane</location>
        <topology evidence="1">Multi-pass membrane protein</topology>
    </subcellularLocation>
</comment>
<evidence type="ECO:0000256" key="3">
    <source>
        <dbReference type="ARBA" id="ARBA00022106"/>
    </source>
</evidence>
<feature type="transmembrane region" description="Helical" evidence="10">
    <location>
        <begin position="286"/>
        <end position="304"/>
    </location>
</feature>
<dbReference type="GO" id="GO:0005886">
    <property type="term" value="C:plasma membrane"/>
    <property type="evidence" value="ECO:0007669"/>
    <property type="project" value="UniProtKB-SubCell"/>
</dbReference>
<dbReference type="InterPro" id="IPR051327">
    <property type="entry name" value="MATE_MepA_subfamily"/>
</dbReference>
<name>A0A9E2NR93_9FIRM</name>
<evidence type="ECO:0000256" key="6">
    <source>
        <dbReference type="ARBA" id="ARBA00022692"/>
    </source>
</evidence>
<dbReference type="NCBIfam" id="TIGR00797">
    <property type="entry name" value="matE"/>
    <property type="match status" value="1"/>
</dbReference>
<sequence>MEQNETPSAKKPVGTADQRLGTAPLLPLIFSLALPTALAQLVNLLYNIVDRVYVGHIPGSGSLALAGLGVTYPIIVLITAFSNLVGMGGAPRASVAMGRGDYKTAEKVLGNCITLLVVLSVVLSVGFTVFGESILMLFGASENTLPYAMSYLRIYLMGTLFVQFTMGMTPFITNQGFAKTSMATTCIGAICNIALDPVFIFGLNMGVRGAALATILSQAVSAVWVLWFFLGKRSVLRIRKHNFLPEGRIMALILSLGVSPFIMNATECLVQLVFNTGAAKYGGDDAVAIMSILFSVAQIAQLPIQGFCQGVQPIISYNFGARKFDRVRSTFMTTLKLSLGVAVAVVGAVELFPHLFLGLFSSDAGLIQLGIAPLRIYLLGFAFMGAQSACQQTFLGLGEAKISMFIALLRKVILLLPLALILPGVFGLLGGSQLLGLYVAEPVSDLISASTCTIIFFAVEWKKLKPAPRADG</sequence>
<evidence type="ECO:0000256" key="9">
    <source>
        <dbReference type="ARBA" id="ARBA00023251"/>
    </source>
</evidence>
<dbReference type="GO" id="GO:0042910">
    <property type="term" value="F:xenobiotic transmembrane transporter activity"/>
    <property type="evidence" value="ECO:0007669"/>
    <property type="project" value="InterPro"/>
</dbReference>
<feature type="transmembrane region" description="Helical" evidence="10">
    <location>
        <begin position="407"/>
        <end position="429"/>
    </location>
</feature>
<proteinExistence type="inferred from homology"/>
<dbReference type="Pfam" id="PF01554">
    <property type="entry name" value="MatE"/>
    <property type="match status" value="2"/>
</dbReference>
<evidence type="ECO:0000256" key="4">
    <source>
        <dbReference type="ARBA" id="ARBA00022448"/>
    </source>
</evidence>
<dbReference type="PIRSF" id="PIRSF006603">
    <property type="entry name" value="DinF"/>
    <property type="match status" value="1"/>
</dbReference>
<evidence type="ECO:0000256" key="1">
    <source>
        <dbReference type="ARBA" id="ARBA00004651"/>
    </source>
</evidence>
<dbReference type="InterPro" id="IPR045070">
    <property type="entry name" value="MATE_MepA-like"/>
</dbReference>
<reference evidence="11" key="1">
    <citation type="journal article" date="2021" name="PeerJ">
        <title>Extensive microbial diversity within the chicken gut microbiome revealed by metagenomics and culture.</title>
        <authorList>
            <person name="Gilroy R."/>
            <person name="Ravi A."/>
            <person name="Getino M."/>
            <person name="Pursley I."/>
            <person name="Horton D.L."/>
            <person name="Alikhan N.F."/>
            <person name="Baker D."/>
            <person name="Gharbi K."/>
            <person name="Hall N."/>
            <person name="Watson M."/>
            <person name="Adriaenssens E.M."/>
            <person name="Foster-Nyarko E."/>
            <person name="Jarju S."/>
            <person name="Secka A."/>
            <person name="Antonio M."/>
            <person name="Oren A."/>
            <person name="Chaudhuri R.R."/>
            <person name="La Ragione R."/>
            <person name="Hildebrand F."/>
            <person name="Pallen M.J."/>
        </authorList>
    </citation>
    <scope>NUCLEOTIDE SEQUENCE</scope>
    <source>
        <strain evidence="11">742</strain>
    </source>
</reference>
<feature type="transmembrane region" description="Helical" evidence="10">
    <location>
        <begin position="184"/>
        <end position="203"/>
    </location>
</feature>
<dbReference type="PANTHER" id="PTHR43823">
    <property type="entry name" value="SPORULATION PROTEIN YKVU"/>
    <property type="match status" value="1"/>
</dbReference>
<evidence type="ECO:0000256" key="7">
    <source>
        <dbReference type="ARBA" id="ARBA00022989"/>
    </source>
</evidence>
<dbReference type="AlphaFoldDB" id="A0A9E2NR93"/>
<dbReference type="CDD" id="cd13143">
    <property type="entry name" value="MATE_MepA_like"/>
    <property type="match status" value="1"/>
</dbReference>
<feature type="transmembrane region" description="Helical" evidence="10">
    <location>
        <begin position="251"/>
        <end position="274"/>
    </location>
</feature>
<evidence type="ECO:0000256" key="10">
    <source>
        <dbReference type="SAM" id="Phobius"/>
    </source>
</evidence>
<dbReference type="Proteomes" id="UP000824178">
    <property type="component" value="Unassembled WGS sequence"/>
</dbReference>
<feature type="transmembrane region" description="Helical" evidence="10">
    <location>
        <begin position="150"/>
        <end position="172"/>
    </location>
</feature>
<accession>A0A9E2NR93</accession>
<protein>
    <recommendedName>
        <fullName evidence="3">Multidrug export protein MepA</fullName>
    </recommendedName>
</protein>
<comment type="similarity">
    <text evidence="2">Belongs to the multi antimicrobial extrusion (MATE) (TC 2.A.66.1) family. MepA subfamily.</text>
</comment>
<evidence type="ECO:0000256" key="5">
    <source>
        <dbReference type="ARBA" id="ARBA00022475"/>
    </source>
</evidence>
<evidence type="ECO:0000256" key="2">
    <source>
        <dbReference type="ARBA" id="ARBA00008417"/>
    </source>
</evidence>
<gene>
    <name evidence="11" type="ORF">H9864_08665</name>
</gene>
<feature type="transmembrane region" description="Helical" evidence="10">
    <location>
        <begin position="20"/>
        <end position="42"/>
    </location>
</feature>
<dbReference type="InterPro" id="IPR048279">
    <property type="entry name" value="MdtK-like"/>
</dbReference>
<dbReference type="PANTHER" id="PTHR43823:SF3">
    <property type="entry name" value="MULTIDRUG EXPORT PROTEIN MEPA"/>
    <property type="match status" value="1"/>
</dbReference>
<feature type="transmembrane region" description="Helical" evidence="10">
    <location>
        <begin position="366"/>
        <end position="386"/>
    </location>
</feature>
<feature type="transmembrane region" description="Helical" evidence="10">
    <location>
        <begin position="209"/>
        <end position="230"/>
    </location>
</feature>
<keyword evidence="8 10" id="KW-0472">Membrane</keyword>
<dbReference type="EMBL" id="JAHLFH010000185">
    <property type="protein sequence ID" value="MBU3820418.1"/>
    <property type="molecule type" value="Genomic_DNA"/>
</dbReference>
<organism evidence="11 12">
    <name type="scientific">Candidatus Faecalibacterium intestinavium</name>
    <dbReference type="NCBI Taxonomy" id="2838580"/>
    <lineage>
        <taxon>Bacteria</taxon>
        <taxon>Bacillati</taxon>
        <taxon>Bacillota</taxon>
        <taxon>Clostridia</taxon>
        <taxon>Eubacteriales</taxon>
        <taxon>Oscillospiraceae</taxon>
        <taxon>Faecalibacterium</taxon>
    </lineage>
</organism>
<feature type="transmembrane region" description="Helical" evidence="10">
    <location>
        <begin position="435"/>
        <end position="459"/>
    </location>
</feature>
<evidence type="ECO:0000313" key="11">
    <source>
        <dbReference type="EMBL" id="MBU3820418.1"/>
    </source>
</evidence>
<keyword evidence="9" id="KW-0046">Antibiotic resistance</keyword>
<reference evidence="11" key="2">
    <citation type="submission" date="2021-04" db="EMBL/GenBank/DDBJ databases">
        <authorList>
            <person name="Gilroy R."/>
        </authorList>
    </citation>
    <scope>NUCLEOTIDE SEQUENCE</scope>
    <source>
        <strain evidence="11">742</strain>
    </source>
</reference>
<dbReference type="GO" id="GO:0046677">
    <property type="term" value="P:response to antibiotic"/>
    <property type="evidence" value="ECO:0007669"/>
    <property type="project" value="UniProtKB-KW"/>
</dbReference>
<evidence type="ECO:0000256" key="8">
    <source>
        <dbReference type="ARBA" id="ARBA00023136"/>
    </source>
</evidence>
<feature type="transmembrane region" description="Helical" evidence="10">
    <location>
        <begin position="108"/>
        <end position="130"/>
    </location>
</feature>
<keyword evidence="7 10" id="KW-1133">Transmembrane helix</keyword>